<organism evidence="1 2">
    <name type="scientific">Lactiplantibacillus xiangfangensis</name>
    <dbReference type="NCBI Taxonomy" id="942150"/>
    <lineage>
        <taxon>Bacteria</taxon>
        <taxon>Bacillati</taxon>
        <taxon>Bacillota</taxon>
        <taxon>Bacilli</taxon>
        <taxon>Lactobacillales</taxon>
        <taxon>Lactobacillaceae</taxon>
        <taxon>Lactiplantibacillus</taxon>
    </lineage>
</organism>
<dbReference type="RefSeq" id="WP_057705799.1">
    <property type="nucleotide sequence ID" value="NZ_JQCL01000038.1"/>
</dbReference>
<accession>A0A0R2MJP2</accession>
<protein>
    <submittedName>
        <fullName evidence="1">Uncharacterized protein</fullName>
    </submittedName>
</protein>
<evidence type="ECO:0000313" key="1">
    <source>
        <dbReference type="EMBL" id="KRO13751.1"/>
    </source>
</evidence>
<dbReference type="AlphaFoldDB" id="A0A0R2MJP2"/>
<comment type="caution">
    <text evidence="1">The sequence shown here is derived from an EMBL/GenBank/DDBJ whole genome shotgun (WGS) entry which is preliminary data.</text>
</comment>
<dbReference type="Proteomes" id="UP000051783">
    <property type="component" value="Unassembled WGS sequence"/>
</dbReference>
<reference evidence="1 2" key="1">
    <citation type="journal article" date="2015" name="Genome Announc.">
        <title>Expanding the biotechnology potential of lactobacilli through comparative genomics of 213 strains and associated genera.</title>
        <authorList>
            <person name="Sun Z."/>
            <person name="Harris H.M."/>
            <person name="McCann A."/>
            <person name="Guo C."/>
            <person name="Argimon S."/>
            <person name="Zhang W."/>
            <person name="Yang X."/>
            <person name="Jeffery I.B."/>
            <person name="Cooney J.C."/>
            <person name="Kagawa T.F."/>
            <person name="Liu W."/>
            <person name="Song Y."/>
            <person name="Salvetti E."/>
            <person name="Wrobel A."/>
            <person name="Rasinkangas P."/>
            <person name="Parkhill J."/>
            <person name="Rea M.C."/>
            <person name="O'Sullivan O."/>
            <person name="Ritari J."/>
            <person name="Douillard F.P."/>
            <person name="Paul Ross R."/>
            <person name="Yang R."/>
            <person name="Briner A.E."/>
            <person name="Felis G.E."/>
            <person name="de Vos W.M."/>
            <person name="Barrangou R."/>
            <person name="Klaenhammer T.R."/>
            <person name="Caufield P.W."/>
            <person name="Cui Y."/>
            <person name="Zhang H."/>
            <person name="O'Toole P.W."/>
        </authorList>
    </citation>
    <scope>NUCLEOTIDE SEQUENCE [LARGE SCALE GENOMIC DNA]</scope>
    <source>
        <strain evidence="1 2">LMG 26013</strain>
    </source>
</reference>
<evidence type="ECO:0000313" key="2">
    <source>
        <dbReference type="Proteomes" id="UP000051783"/>
    </source>
</evidence>
<gene>
    <name evidence="1" type="ORF">IV64_GL002028</name>
</gene>
<dbReference type="STRING" id="942150.IV64_GL002028"/>
<name>A0A0R2MJP2_9LACO</name>
<dbReference type="EMBL" id="JQCL01000038">
    <property type="protein sequence ID" value="KRO13751.1"/>
    <property type="molecule type" value="Genomic_DNA"/>
</dbReference>
<keyword evidence="2" id="KW-1185">Reference proteome</keyword>
<sequence length="84" mass="9420">MNIEDLHGEIIKTLGLYEALSEIVDSLSDSLEENKQNSSMVQYNLKREIRPLSSLTWAINDELIKIADATDELTIKSARAGVEK</sequence>
<dbReference type="OrthoDB" id="2334842at2"/>
<proteinExistence type="predicted"/>
<dbReference type="PATRIC" id="fig|942150.3.peg.2109"/>